<evidence type="ECO:0000256" key="5">
    <source>
        <dbReference type="ARBA" id="ARBA00022859"/>
    </source>
</evidence>
<keyword evidence="3 6" id="KW-0863">Zinc-finger</keyword>
<keyword evidence="7" id="KW-0175">Coiled coil</keyword>
<feature type="domain" description="B30.2/SPRY" evidence="10">
    <location>
        <begin position="360"/>
        <end position="553"/>
    </location>
</feature>
<evidence type="ECO:0000313" key="13">
    <source>
        <dbReference type="RefSeq" id="XP_008285329.1"/>
    </source>
</evidence>
<dbReference type="GO" id="GO:0008270">
    <property type="term" value="F:zinc ion binding"/>
    <property type="evidence" value="ECO:0007669"/>
    <property type="project" value="UniProtKB-KW"/>
</dbReference>
<name>A0A3B4ZK70_9TELE</name>
<evidence type="ECO:0000256" key="3">
    <source>
        <dbReference type="ARBA" id="ARBA00022771"/>
    </source>
</evidence>
<keyword evidence="2" id="KW-0479">Metal-binding</keyword>
<dbReference type="InterPro" id="IPR001841">
    <property type="entry name" value="Znf_RING"/>
</dbReference>
<dbReference type="GO" id="GO:0045087">
    <property type="term" value="P:innate immune response"/>
    <property type="evidence" value="ECO:0007669"/>
    <property type="project" value="UniProtKB-KW"/>
</dbReference>
<feature type="domain" description="RING-type" evidence="8">
    <location>
        <begin position="10"/>
        <end position="54"/>
    </location>
</feature>
<organism evidence="11">
    <name type="scientific">Stegastes partitus</name>
    <name type="common">bicolor damselfish</name>
    <dbReference type="NCBI Taxonomy" id="144197"/>
    <lineage>
        <taxon>Eukaryota</taxon>
        <taxon>Metazoa</taxon>
        <taxon>Chordata</taxon>
        <taxon>Craniata</taxon>
        <taxon>Vertebrata</taxon>
        <taxon>Euteleostomi</taxon>
        <taxon>Actinopterygii</taxon>
        <taxon>Neopterygii</taxon>
        <taxon>Teleostei</taxon>
        <taxon>Neoteleostei</taxon>
        <taxon>Acanthomorphata</taxon>
        <taxon>Ovalentaria</taxon>
        <taxon>Pomacentridae</taxon>
        <taxon>Stegastes</taxon>
    </lineage>
</organism>
<dbReference type="OrthoDB" id="6105938at2759"/>
<dbReference type="InterPro" id="IPR051051">
    <property type="entry name" value="E3_ubiq-ligase_TRIM/RNF"/>
</dbReference>
<keyword evidence="5" id="KW-0391">Immunity</keyword>
<proteinExistence type="predicted"/>
<dbReference type="InterPro" id="IPR058030">
    <property type="entry name" value="TRIM8/14/16/25/29/45/65_CC"/>
</dbReference>
<dbReference type="InterPro" id="IPR013320">
    <property type="entry name" value="ConA-like_dom_sf"/>
</dbReference>
<keyword evidence="1" id="KW-0399">Innate immunity</keyword>
<dbReference type="PROSITE" id="PS00518">
    <property type="entry name" value="ZF_RING_1"/>
    <property type="match status" value="1"/>
</dbReference>
<dbReference type="Gene3D" id="3.30.40.10">
    <property type="entry name" value="Zinc/RING finger domain, C3HC4 (zinc finger)"/>
    <property type="match status" value="1"/>
</dbReference>
<gene>
    <name evidence="13" type="primary">LOC103361104</name>
</gene>
<dbReference type="InterPro" id="IPR000315">
    <property type="entry name" value="Znf_B-box"/>
</dbReference>
<evidence type="ECO:0000259" key="8">
    <source>
        <dbReference type="PROSITE" id="PS50089"/>
    </source>
</evidence>
<evidence type="ECO:0000313" key="11">
    <source>
        <dbReference type="Ensembl" id="ENSSPAP00000008730.1"/>
    </source>
</evidence>
<evidence type="ECO:0000313" key="12">
    <source>
        <dbReference type="Proteomes" id="UP000694891"/>
    </source>
</evidence>
<dbReference type="InterPro" id="IPR003877">
    <property type="entry name" value="SPRY_dom"/>
</dbReference>
<dbReference type="Pfam" id="PF13765">
    <property type="entry name" value="PRY"/>
    <property type="match status" value="1"/>
</dbReference>
<feature type="coiled-coil region" evidence="7">
    <location>
        <begin position="270"/>
        <end position="297"/>
    </location>
</feature>
<dbReference type="STRING" id="144197.ENSSPAP00000008730"/>
<dbReference type="Pfam" id="PF15227">
    <property type="entry name" value="zf-C3HC4_4"/>
    <property type="match status" value="1"/>
</dbReference>
<dbReference type="SMART" id="SM00184">
    <property type="entry name" value="RING"/>
    <property type="match status" value="1"/>
</dbReference>
<dbReference type="Pfam" id="PF00643">
    <property type="entry name" value="zf-B_box"/>
    <property type="match status" value="1"/>
</dbReference>
<dbReference type="GO" id="GO:0005737">
    <property type="term" value="C:cytoplasm"/>
    <property type="evidence" value="ECO:0007669"/>
    <property type="project" value="UniProtKB-ARBA"/>
</dbReference>
<evidence type="ECO:0000256" key="1">
    <source>
        <dbReference type="ARBA" id="ARBA00022588"/>
    </source>
</evidence>
<evidence type="ECO:0000256" key="6">
    <source>
        <dbReference type="PROSITE-ProRule" id="PRU00024"/>
    </source>
</evidence>
<dbReference type="SMART" id="SM00589">
    <property type="entry name" value="PRY"/>
    <property type="match status" value="1"/>
</dbReference>
<dbReference type="Gene3D" id="4.10.830.40">
    <property type="match status" value="1"/>
</dbReference>
<dbReference type="PANTHER" id="PTHR25465">
    <property type="entry name" value="B-BOX DOMAIN CONTAINING"/>
    <property type="match status" value="1"/>
</dbReference>
<dbReference type="PANTHER" id="PTHR25465:SF5">
    <property type="entry name" value="E3 UBIQUITIN_ISG15 LIGASE TRIM25-RELATED"/>
    <property type="match status" value="1"/>
</dbReference>
<evidence type="ECO:0000259" key="9">
    <source>
        <dbReference type="PROSITE" id="PS50119"/>
    </source>
</evidence>
<dbReference type="PROSITE" id="PS50119">
    <property type="entry name" value="ZF_BBOX"/>
    <property type="match status" value="1"/>
</dbReference>
<feature type="domain" description="B box-type" evidence="9">
    <location>
        <begin position="146"/>
        <end position="186"/>
    </location>
</feature>
<dbReference type="InterPro" id="IPR001870">
    <property type="entry name" value="B30.2/SPRY"/>
</dbReference>
<sequence>MAHDQELFDCSICLYLLEDPVTTACGHSFCMKCINSFWDTRNNRRGTYSCPQCRQTFSTRPVLKRSTVLSHLLEEHKRTTDQHAASDGDNFAAPEDVPCDACTERKQKASMFCLVCLASFCETHLQPHFEVPPLKKHDLIQASARVKESICDRHHKLLEIFCRTDQQFLCLMCAVDEHKGHDTVAVSAAKCEMQRQLEKTERDIADRVLVSERNIAELKDAADSIRDAAWQACDDFERQSLEYISVYTRFVKRKCSEMREKVGEAEKAGVDRTTSRLRKLQREVFELRRRQNKVQQLSQTDNPVQFLLGFQALGDIPAFTDSHETFDLTEFVAAQKDEMKNMCDKERNELLFNSGEIMLKKPRLHEEIPSRMKLLRRYTQVKVDPCTVAACLCLSETKTEISWSGSVQAQPDHADRFTHFYQALGEKGLEGDAYWEVEWDGGIVEVAASYKSIKRKGSGKECCFGHNDQSWKLICSPSGCTFWHNNLHKGQIAPVRSRRVGVRLDYDAGTLGFYSVTPPDRLTLLHQVQTAFTEPLYPGFAVHLGATLRVCKL</sequence>
<dbReference type="SUPFAM" id="SSF57845">
    <property type="entry name" value="B-box zinc-binding domain"/>
    <property type="match status" value="1"/>
</dbReference>
<dbReference type="SUPFAM" id="SSF49899">
    <property type="entry name" value="Concanavalin A-like lectins/glucanases"/>
    <property type="match status" value="1"/>
</dbReference>
<dbReference type="Proteomes" id="UP000694891">
    <property type="component" value="Unplaced"/>
</dbReference>
<dbReference type="SUPFAM" id="SSF57850">
    <property type="entry name" value="RING/U-box"/>
    <property type="match status" value="1"/>
</dbReference>
<dbReference type="Pfam" id="PF25600">
    <property type="entry name" value="TRIM_CC"/>
    <property type="match status" value="1"/>
</dbReference>
<dbReference type="InterPro" id="IPR006574">
    <property type="entry name" value="PRY"/>
</dbReference>
<evidence type="ECO:0000256" key="2">
    <source>
        <dbReference type="ARBA" id="ARBA00022723"/>
    </source>
</evidence>
<dbReference type="InterPro" id="IPR013083">
    <property type="entry name" value="Znf_RING/FYVE/PHD"/>
</dbReference>
<keyword evidence="12" id="KW-1185">Reference proteome</keyword>
<dbReference type="GeneTree" id="ENSGT01150000286931"/>
<evidence type="ECO:0000256" key="4">
    <source>
        <dbReference type="ARBA" id="ARBA00022833"/>
    </source>
</evidence>
<dbReference type="PROSITE" id="PS50188">
    <property type="entry name" value="B302_SPRY"/>
    <property type="match status" value="1"/>
</dbReference>
<evidence type="ECO:0000256" key="7">
    <source>
        <dbReference type="SAM" id="Coils"/>
    </source>
</evidence>
<reference evidence="11" key="1">
    <citation type="submission" date="2023-09" db="UniProtKB">
        <authorList>
            <consortium name="Ensembl"/>
        </authorList>
    </citation>
    <scope>IDENTIFICATION</scope>
</reference>
<dbReference type="Gene3D" id="2.60.120.920">
    <property type="match status" value="1"/>
</dbReference>
<dbReference type="CDD" id="cd19769">
    <property type="entry name" value="Bbox2_TRIM16-like"/>
    <property type="match status" value="1"/>
</dbReference>
<accession>A0A3B4ZK70</accession>
<dbReference type="Ensembl" id="ENSSPAT00000008889.1">
    <property type="protein sequence ID" value="ENSSPAP00000008730.1"/>
    <property type="gene ID" value="ENSSPAG00000006661.1"/>
</dbReference>
<dbReference type="AlphaFoldDB" id="A0A3B4ZK70"/>
<protein>
    <submittedName>
        <fullName evidence="11 13">Tripartite motif-containing protein 16-like</fullName>
    </submittedName>
</protein>
<dbReference type="GeneID" id="103361104"/>
<keyword evidence="4" id="KW-0862">Zinc</keyword>
<dbReference type="Gene3D" id="3.30.160.60">
    <property type="entry name" value="Classic Zinc Finger"/>
    <property type="match status" value="1"/>
</dbReference>
<dbReference type="PROSITE" id="PS50089">
    <property type="entry name" value="ZF_RING_2"/>
    <property type="match status" value="1"/>
</dbReference>
<evidence type="ECO:0000259" key="10">
    <source>
        <dbReference type="PROSITE" id="PS50188"/>
    </source>
</evidence>
<dbReference type="RefSeq" id="XP_008285329.1">
    <property type="nucleotide sequence ID" value="XM_008287107.1"/>
</dbReference>
<dbReference type="InterPro" id="IPR017907">
    <property type="entry name" value="Znf_RING_CS"/>
</dbReference>
<dbReference type="SMART" id="SM00336">
    <property type="entry name" value="BBOX"/>
    <property type="match status" value="1"/>
</dbReference>
<reference evidence="13" key="2">
    <citation type="submission" date="2025-04" db="UniProtKB">
        <authorList>
            <consortium name="RefSeq"/>
        </authorList>
    </citation>
    <scope>IDENTIFICATION</scope>
</reference>
<dbReference type="Pfam" id="PF00622">
    <property type="entry name" value="SPRY"/>
    <property type="match status" value="1"/>
</dbReference>
<dbReference type="InterPro" id="IPR043136">
    <property type="entry name" value="B30.2/SPRY_sf"/>
</dbReference>